<accession>A0A0L9UKS6</accession>
<feature type="region of interest" description="Disordered" evidence="1">
    <location>
        <begin position="117"/>
        <end position="157"/>
    </location>
</feature>
<evidence type="ECO:0000313" key="3">
    <source>
        <dbReference type="Proteomes" id="UP000053144"/>
    </source>
</evidence>
<proteinExistence type="predicted"/>
<dbReference type="Proteomes" id="UP000053144">
    <property type="component" value="Chromosome 5"/>
</dbReference>
<dbReference type="EMBL" id="CM003375">
    <property type="protein sequence ID" value="KOM43296.1"/>
    <property type="molecule type" value="Genomic_DNA"/>
</dbReference>
<dbReference type="AlphaFoldDB" id="A0A0L9UKS6"/>
<protein>
    <submittedName>
        <fullName evidence="2">Uncharacterized protein</fullName>
    </submittedName>
</protein>
<reference evidence="3" key="1">
    <citation type="journal article" date="2015" name="Proc. Natl. Acad. Sci. U.S.A.">
        <title>Genome sequencing of adzuki bean (Vigna angularis) provides insight into high starch and low fat accumulation and domestication.</title>
        <authorList>
            <person name="Yang K."/>
            <person name="Tian Z."/>
            <person name="Chen C."/>
            <person name="Luo L."/>
            <person name="Zhao B."/>
            <person name="Wang Z."/>
            <person name="Yu L."/>
            <person name="Li Y."/>
            <person name="Sun Y."/>
            <person name="Li W."/>
            <person name="Chen Y."/>
            <person name="Li Y."/>
            <person name="Zhang Y."/>
            <person name="Ai D."/>
            <person name="Zhao J."/>
            <person name="Shang C."/>
            <person name="Ma Y."/>
            <person name="Wu B."/>
            <person name="Wang M."/>
            <person name="Gao L."/>
            <person name="Sun D."/>
            <person name="Zhang P."/>
            <person name="Guo F."/>
            <person name="Wang W."/>
            <person name="Li Y."/>
            <person name="Wang J."/>
            <person name="Varshney R.K."/>
            <person name="Wang J."/>
            <person name="Ling H.Q."/>
            <person name="Wan P."/>
        </authorList>
    </citation>
    <scope>NUCLEOTIDE SEQUENCE</scope>
    <source>
        <strain evidence="3">cv. Jingnong 6</strain>
    </source>
</reference>
<feature type="region of interest" description="Disordered" evidence="1">
    <location>
        <begin position="14"/>
        <end position="46"/>
    </location>
</feature>
<evidence type="ECO:0000313" key="2">
    <source>
        <dbReference type="EMBL" id="KOM43296.1"/>
    </source>
</evidence>
<feature type="compositionally biased region" description="Gly residues" evidence="1">
    <location>
        <begin position="136"/>
        <end position="145"/>
    </location>
</feature>
<organism evidence="2 3">
    <name type="scientific">Phaseolus angularis</name>
    <name type="common">Azuki bean</name>
    <name type="synonym">Vigna angularis</name>
    <dbReference type="NCBI Taxonomy" id="3914"/>
    <lineage>
        <taxon>Eukaryota</taxon>
        <taxon>Viridiplantae</taxon>
        <taxon>Streptophyta</taxon>
        <taxon>Embryophyta</taxon>
        <taxon>Tracheophyta</taxon>
        <taxon>Spermatophyta</taxon>
        <taxon>Magnoliopsida</taxon>
        <taxon>eudicotyledons</taxon>
        <taxon>Gunneridae</taxon>
        <taxon>Pentapetalae</taxon>
        <taxon>rosids</taxon>
        <taxon>fabids</taxon>
        <taxon>Fabales</taxon>
        <taxon>Fabaceae</taxon>
        <taxon>Papilionoideae</taxon>
        <taxon>50 kb inversion clade</taxon>
        <taxon>NPAAA clade</taxon>
        <taxon>indigoferoid/millettioid clade</taxon>
        <taxon>Phaseoleae</taxon>
        <taxon>Vigna</taxon>
    </lineage>
</organism>
<evidence type="ECO:0000256" key="1">
    <source>
        <dbReference type="SAM" id="MobiDB-lite"/>
    </source>
</evidence>
<dbReference type="Gramene" id="KOM43296">
    <property type="protein sequence ID" value="KOM43296"/>
    <property type="gene ID" value="LR48_Vigan05g090000"/>
</dbReference>
<sequence length="177" mass="19086">MLLWVSTKLGSRQSSPRSVVLRGRSTKPHAVGLDKPSARSRHSLTRSVSTSLPLGLDKVLRGRSRQAFRSVSTRCYVVGLDKPSARSRHSLTTKPHAVGLDKPSARSRQVCLDKVLRGPPPIAPETGSRKRRVEGGEGVFQGCGGRSLPRSSSAETKAPVTCSSFKCWELSSPVSDV</sequence>
<name>A0A0L9UKS6_PHAAN</name>
<gene>
    <name evidence="2" type="ORF">LR48_Vigan05g090000</name>
</gene>